<evidence type="ECO:0000313" key="3">
    <source>
        <dbReference type="Proteomes" id="UP001162480"/>
    </source>
</evidence>
<sequence length="106" mass="12336">MNECSVHKKPELLEVFKRRNTILKLIPPKTASYLQPLDVLIIGPFKKTIRAEWEKWFSIGKKKYTNKGYRKKPSYQEIVNFVTQPVATLNKETIKRAFECCGICSS</sequence>
<name>A0AA36ASQ7_OCTVU</name>
<dbReference type="InterPro" id="IPR004875">
    <property type="entry name" value="DDE_SF_endonuclease_dom"/>
</dbReference>
<dbReference type="Pfam" id="PF03184">
    <property type="entry name" value="DDE_1"/>
    <property type="match status" value="1"/>
</dbReference>
<feature type="domain" description="DDE-1" evidence="1">
    <location>
        <begin position="6"/>
        <end position="98"/>
    </location>
</feature>
<protein>
    <submittedName>
        <fullName evidence="2">Pogo transposable element with KRAB domain</fullName>
    </submittedName>
</protein>
<dbReference type="GO" id="GO:0003676">
    <property type="term" value="F:nucleic acid binding"/>
    <property type="evidence" value="ECO:0007669"/>
    <property type="project" value="InterPro"/>
</dbReference>
<accession>A0AA36ASQ7</accession>
<keyword evidence="3" id="KW-1185">Reference proteome</keyword>
<dbReference type="EMBL" id="OX597817">
    <property type="protein sequence ID" value="CAI9721404.1"/>
    <property type="molecule type" value="Genomic_DNA"/>
</dbReference>
<dbReference type="Proteomes" id="UP001162480">
    <property type="component" value="Chromosome 4"/>
</dbReference>
<evidence type="ECO:0000313" key="2">
    <source>
        <dbReference type="EMBL" id="CAI9721404.1"/>
    </source>
</evidence>
<dbReference type="AlphaFoldDB" id="A0AA36ASQ7"/>
<organism evidence="2 3">
    <name type="scientific">Octopus vulgaris</name>
    <name type="common">Common octopus</name>
    <dbReference type="NCBI Taxonomy" id="6645"/>
    <lineage>
        <taxon>Eukaryota</taxon>
        <taxon>Metazoa</taxon>
        <taxon>Spiralia</taxon>
        <taxon>Lophotrochozoa</taxon>
        <taxon>Mollusca</taxon>
        <taxon>Cephalopoda</taxon>
        <taxon>Coleoidea</taxon>
        <taxon>Octopodiformes</taxon>
        <taxon>Octopoda</taxon>
        <taxon>Incirrata</taxon>
        <taxon>Octopodidae</taxon>
        <taxon>Octopus</taxon>
    </lineage>
</organism>
<evidence type="ECO:0000259" key="1">
    <source>
        <dbReference type="Pfam" id="PF03184"/>
    </source>
</evidence>
<gene>
    <name evidence="2" type="ORF">OCTVUL_1B027713</name>
</gene>
<reference evidence="2" key="1">
    <citation type="submission" date="2023-08" db="EMBL/GenBank/DDBJ databases">
        <authorList>
            <person name="Alioto T."/>
            <person name="Alioto T."/>
            <person name="Gomez Garrido J."/>
        </authorList>
    </citation>
    <scope>NUCLEOTIDE SEQUENCE</scope>
</reference>
<proteinExistence type="predicted"/>